<feature type="non-terminal residue" evidence="4">
    <location>
        <position position="626"/>
    </location>
</feature>
<dbReference type="InterPro" id="IPR035986">
    <property type="entry name" value="PKD_dom_sf"/>
</dbReference>
<dbReference type="Pfam" id="PF18911">
    <property type="entry name" value="PKD_4"/>
    <property type="match status" value="1"/>
</dbReference>
<dbReference type="GO" id="GO:0006508">
    <property type="term" value="P:proteolysis"/>
    <property type="evidence" value="ECO:0007669"/>
    <property type="project" value="TreeGrafter"/>
</dbReference>
<evidence type="ECO:0000313" key="5">
    <source>
        <dbReference type="Proteomes" id="UP000189670"/>
    </source>
</evidence>
<dbReference type="SUPFAM" id="SSF49299">
    <property type="entry name" value="PKD domain"/>
    <property type="match status" value="2"/>
</dbReference>
<reference evidence="5" key="1">
    <citation type="submission" date="2012-11" db="EMBL/GenBank/DDBJ databases">
        <authorList>
            <person name="Lucero-Rivera Y.E."/>
            <person name="Tovar-Ramirez D."/>
        </authorList>
    </citation>
    <scope>NUCLEOTIDE SEQUENCE [LARGE SCALE GENOMIC DNA]</scope>
    <source>
        <strain evidence="5">Araruama</strain>
    </source>
</reference>
<organism evidence="4 5">
    <name type="scientific">Candidatus Magnetoglobus multicellularis str. Araruama</name>
    <dbReference type="NCBI Taxonomy" id="890399"/>
    <lineage>
        <taxon>Bacteria</taxon>
        <taxon>Pseudomonadati</taxon>
        <taxon>Thermodesulfobacteriota</taxon>
        <taxon>Desulfobacteria</taxon>
        <taxon>Desulfobacterales</taxon>
        <taxon>Desulfobacteraceae</taxon>
        <taxon>Candidatus Magnetoglobus</taxon>
    </lineage>
</organism>
<evidence type="ECO:0000313" key="4">
    <source>
        <dbReference type="EMBL" id="ETR68386.1"/>
    </source>
</evidence>
<dbReference type="Proteomes" id="UP000189670">
    <property type="component" value="Unassembled WGS sequence"/>
</dbReference>
<dbReference type="InterPro" id="IPR036383">
    <property type="entry name" value="TSP1_rpt_sf"/>
</dbReference>
<dbReference type="InterPro" id="IPR039564">
    <property type="entry name" value="Peptidase_C39-like"/>
</dbReference>
<dbReference type="PANTHER" id="PTHR13723">
    <property type="entry name" value="ADAMTS A DISINTEGRIN AND METALLOPROTEASE WITH THROMBOSPONDIN MOTIFS PROTEASE"/>
    <property type="match status" value="1"/>
</dbReference>
<dbReference type="SMART" id="SM00089">
    <property type="entry name" value="PKD"/>
    <property type="match status" value="2"/>
</dbReference>
<dbReference type="InterPro" id="IPR000601">
    <property type="entry name" value="PKD_dom"/>
</dbReference>
<keyword evidence="2" id="KW-0964">Secreted</keyword>
<evidence type="ECO:0000256" key="1">
    <source>
        <dbReference type="ARBA" id="ARBA00004613"/>
    </source>
</evidence>
<gene>
    <name evidence="4" type="ORF">OMM_10580</name>
</gene>
<comment type="subcellular location">
    <subcellularLocation>
        <location evidence="1">Secreted</location>
    </subcellularLocation>
</comment>
<dbReference type="SUPFAM" id="SSF82895">
    <property type="entry name" value="TSP-1 type 1 repeat"/>
    <property type="match status" value="2"/>
</dbReference>
<dbReference type="InterPro" id="IPR013783">
    <property type="entry name" value="Ig-like_fold"/>
</dbReference>
<dbReference type="InterPro" id="IPR050439">
    <property type="entry name" value="ADAMTS_ADAMTS-like"/>
</dbReference>
<dbReference type="InterPro" id="IPR000884">
    <property type="entry name" value="TSP1_rpt"/>
</dbReference>
<proteinExistence type="predicted"/>
<dbReference type="AlphaFoldDB" id="A0A1V1P0U5"/>
<dbReference type="Pfam" id="PF19030">
    <property type="entry name" value="TSP1_ADAMTS"/>
    <property type="match status" value="2"/>
</dbReference>
<protein>
    <recommendedName>
        <fullName evidence="3">PKD domain-containing protein</fullName>
    </recommendedName>
</protein>
<dbReference type="PROSITE" id="PS50093">
    <property type="entry name" value="PKD"/>
    <property type="match status" value="1"/>
</dbReference>
<name>A0A1V1P0U5_9BACT</name>
<dbReference type="EMBL" id="ATBP01000974">
    <property type="protein sequence ID" value="ETR68386.1"/>
    <property type="molecule type" value="Genomic_DNA"/>
</dbReference>
<dbReference type="Gene3D" id="2.60.40.10">
    <property type="entry name" value="Immunoglobulins"/>
    <property type="match status" value="2"/>
</dbReference>
<dbReference type="Gene3D" id="3.90.70.10">
    <property type="entry name" value="Cysteine proteinases"/>
    <property type="match status" value="1"/>
</dbReference>
<dbReference type="GO" id="GO:0030198">
    <property type="term" value="P:extracellular matrix organization"/>
    <property type="evidence" value="ECO:0007669"/>
    <property type="project" value="TreeGrafter"/>
</dbReference>
<dbReference type="InterPro" id="IPR022409">
    <property type="entry name" value="PKD/Chitinase_dom"/>
</dbReference>
<dbReference type="Gene3D" id="2.20.100.10">
    <property type="entry name" value="Thrombospondin type-1 (TSP1) repeat"/>
    <property type="match status" value="2"/>
</dbReference>
<comment type="caution">
    <text evidence="4">The sequence shown here is derived from an EMBL/GenBank/DDBJ whole genome shotgun (WGS) entry which is preliminary data.</text>
</comment>
<dbReference type="FunFam" id="2.60.40.10:FF:000270">
    <property type="entry name" value="Cell surface protein"/>
    <property type="match status" value="1"/>
</dbReference>
<dbReference type="GO" id="GO:0005576">
    <property type="term" value="C:extracellular region"/>
    <property type="evidence" value="ECO:0007669"/>
    <property type="project" value="UniProtKB-SubCell"/>
</dbReference>
<sequence>MSLLSINSAFAGDGITFPTGGTITKGIFTIQASASGDIEFVRFYLHGDDSASGVNKWLNDGFWYYQDDPSYPYGATWNMVGIPNTRYTTMIWIKYKNGEINKEPGGRLSFKAYPNEWRVITEWGDCYPSCGNGQQSRTVKCFNADNTELIQNPEKDCYNENVPKPETTQNCYTYCPTYSWEADYWTACNARENCGVGSQELIYKCVDDNNNEVSNNYCSGTPQSKTKSCNEDSGCIYDWKYGSWGNCSETCGSGTKTRDAYCRDQFGNTVSNYNCQGTPLTSETCTETYGCKQPVATINSINPTSAKISETIYFSGYGNDPDGGSISAYEWRSSIDGQLSTQSSFSTSNLSAGNHTIYFKVRDDENIWSTSDEYEITILQEQCPFPEAAFTTNIHTGELPLEVQFTDQSVATQNKSIISWEWNFGDGSESFEQNPVHIYNIAGTYTVTLKVKNYCGAQDIVTKTNLVVVKETSKDIYLAVPFIAQSPPGDWDNTRNCGPTSYLMIYSYYKNTIPTVQDIKNLDDWLFENEELPINNYNGSYTTCDILKRLSINHGGFSETEVHRDWTMEGLVDELQKGYPVIVAVRLRMSSEVTTSNGHFMVLRGIDQNYVYVNDPGRSLGSGHGK</sequence>
<dbReference type="CDD" id="cd00146">
    <property type="entry name" value="PKD"/>
    <property type="match status" value="1"/>
</dbReference>
<dbReference type="SMART" id="SM00209">
    <property type="entry name" value="TSP1"/>
    <property type="match status" value="3"/>
</dbReference>
<dbReference type="PANTHER" id="PTHR13723:SF281">
    <property type="entry name" value="PAPILIN"/>
    <property type="match status" value="1"/>
</dbReference>
<evidence type="ECO:0000259" key="3">
    <source>
        <dbReference type="PROSITE" id="PS50093"/>
    </source>
</evidence>
<accession>A0A1V1P0U5</accession>
<feature type="domain" description="PKD" evidence="3">
    <location>
        <begin position="386"/>
        <end position="474"/>
    </location>
</feature>
<dbReference type="GO" id="GO:0031012">
    <property type="term" value="C:extracellular matrix"/>
    <property type="evidence" value="ECO:0007669"/>
    <property type="project" value="TreeGrafter"/>
</dbReference>
<dbReference type="Pfam" id="PF13529">
    <property type="entry name" value="Peptidase_C39_2"/>
    <property type="match status" value="1"/>
</dbReference>
<dbReference type="GO" id="GO:0004222">
    <property type="term" value="F:metalloendopeptidase activity"/>
    <property type="evidence" value="ECO:0007669"/>
    <property type="project" value="TreeGrafter"/>
</dbReference>
<dbReference type="PROSITE" id="PS50092">
    <property type="entry name" value="TSP1"/>
    <property type="match status" value="2"/>
</dbReference>
<evidence type="ECO:0000256" key="2">
    <source>
        <dbReference type="ARBA" id="ARBA00022525"/>
    </source>
</evidence>